<evidence type="ECO:0000256" key="2">
    <source>
        <dbReference type="ARBA" id="ARBA00010792"/>
    </source>
</evidence>
<feature type="domain" description="VTT" evidence="8">
    <location>
        <begin position="36"/>
        <end position="161"/>
    </location>
</feature>
<dbReference type="Proteomes" id="UP000177481">
    <property type="component" value="Unassembled WGS sequence"/>
</dbReference>
<evidence type="ECO:0000256" key="6">
    <source>
        <dbReference type="ARBA" id="ARBA00023136"/>
    </source>
</evidence>
<evidence type="ECO:0000256" key="5">
    <source>
        <dbReference type="ARBA" id="ARBA00022989"/>
    </source>
</evidence>
<evidence type="ECO:0000256" key="7">
    <source>
        <dbReference type="RuleBase" id="RU367016"/>
    </source>
</evidence>
<evidence type="ECO:0000313" key="9">
    <source>
        <dbReference type="EMBL" id="OGD65065.1"/>
    </source>
</evidence>
<keyword evidence="6 7" id="KW-0472">Membrane</keyword>
<protein>
    <recommendedName>
        <fullName evidence="8">VTT domain-containing protein</fullName>
    </recommendedName>
</protein>
<dbReference type="InterPro" id="IPR032818">
    <property type="entry name" value="DedA-like"/>
</dbReference>
<comment type="caution">
    <text evidence="9">The sequence shown here is derived from an EMBL/GenBank/DDBJ whole genome shotgun (WGS) entry which is preliminary data.</text>
</comment>
<dbReference type="GO" id="GO:0005886">
    <property type="term" value="C:plasma membrane"/>
    <property type="evidence" value="ECO:0007669"/>
    <property type="project" value="UniProtKB-SubCell"/>
</dbReference>
<evidence type="ECO:0000313" key="10">
    <source>
        <dbReference type="Proteomes" id="UP000177481"/>
    </source>
</evidence>
<dbReference type="InterPro" id="IPR032816">
    <property type="entry name" value="VTT_dom"/>
</dbReference>
<dbReference type="EMBL" id="MEZX01000001">
    <property type="protein sequence ID" value="OGD65065.1"/>
    <property type="molecule type" value="Genomic_DNA"/>
</dbReference>
<feature type="transmembrane region" description="Helical" evidence="7">
    <location>
        <begin position="173"/>
        <end position="194"/>
    </location>
</feature>
<dbReference type="PANTHER" id="PTHR30353:SF0">
    <property type="entry name" value="TRANSMEMBRANE PROTEIN"/>
    <property type="match status" value="1"/>
</dbReference>
<organism evidence="9 10">
    <name type="scientific">Candidatus Berkelbacteria bacterium RIFCSPLOWO2_01_FULL_50_28</name>
    <dbReference type="NCBI Taxonomy" id="1797471"/>
    <lineage>
        <taxon>Bacteria</taxon>
        <taxon>Candidatus Berkelbacteria</taxon>
    </lineage>
</organism>
<gene>
    <name evidence="9" type="ORF">A3A71_03170</name>
</gene>
<dbReference type="PANTHER" id="PTHR30353">
    <property type="entry name" value="INNER MEMBRANE PROTEIN DEDA-RELATED"/>
    <property type="match status" value="1"/>
</dbReference>
<evidence type="ECO:0000256" key="1">
    <source>
        <dbReference type="ARBA" id="ARBA00004651"/>
    </source>
</evidence>
<evidence type="ECO:0000256" key="4">
    <source>
        <dbReference type="ARBA" id="ARBA00022692"/>
    </source>
</evidence>
<sequence length="201" mass="22141">MDFFGSGLKDLLISIGLFGAWLILFAESGLLIGFFLPGDSLLFTAGLLASQGHFSVWVLAIGGTIAAIIGNQVGYYLGHKFGPRIFRHEDSVFFHKDHIERAKTFYAKYGPVTLILSRFTPIIRTFVPILAGVGGMDRTKFALYNIVGGILWVFGVSLAGYYLGKIIPDIDKFILPIIAAIVLFSVLPTVITYLKHRARKN</sequence>
<comment type="similarity">
    <text evidence="2 7">Belongs to the DedA family.</text>
</comment>
<keyword evidence="3 7" id="KW-1003">Cell membrane</keyword>
<comment type="subcellular location">
    <subcellularLocation>
        <location evidence="1 7">Cell membrane</location>
        <topology evidence="1 7">Multi-pass membrane protein</topology>
    </subcellularLocation>
</comment>
<reference evidence="9 10" key="1">
    <citation type="journal article" date="2016" name="Nat. Commun.">
        <title>Thousands of microbial genomes shed light on interconnected biogeochemical processes in an aquifer system.</title>
        <authorList>
            <person name="Anantharaman K."/>
            <person name="Brown C.T."/>
            <person name="Hug L.A."/>
            <person name="Sharon I."/>
            <person name="Castelle C.J."/>
            <person name="Probst A.J."/>
            <person name="Thomas B.C."/>
            <person name="Singh A."/>
            <person name="Wilkins M.J."/>
            <person name="Karaoz U."/>
            <person name="Brodie E.L."/>
            <person name="Williams K.H."/>
            <person name="Hubbard S.S."/>
            <person name="Banfield J.F."/>
        </authorList>
    </citation>
    <scope>NUCLEOTIDE SEQUENCE [LARGE SCALE GENOMIC DNA]</scope>
</reference>
<keyword evidence="5 7" id="KW-1133">Transmembrane helix</keyword>
<proteinExistence type="inferred from homology"/>
<keyword evidence="4 7" id="KW-0812">Transmembrane</keyword>
<dbReference type="STRING" id="1797471.A3A71_03170"/>
<feature type="transmembrane region" description="Helical" evidence="7">
    <location>
        <begin position="12"/>
        <end position="36"/>
    </location>
</feature>
<evidence type="ECO:0000259" key="8">
    <source>
        <dbReference type="Pfam" id="PF09335"/>
    </source>
</evidence>
<evidence type="ECO:0000256" key="3">
    <source>
        <dbReference type="ARBA" id="ARBA00022475"/>
    </source>
</evidence>
<name>A0A1F5ECF5_9BACT</name>
<dbReference type="AlphaFoldDB" id="A0A1F5ECF5"/>
<feature type="transmembrane region" description="Helical" evidence="7">
    <location>
        <begin position="141"/>
        <end position="161"/>
    </location>
</feature>
<dbReference type="Pfam" id="PF09335">
    <property type="entry name" value="VTT_dom"/>
    <property type="match status" value="1"/>
</dbReference>
<feature type="transmembrane region" description="Helical" evidence="7">
    <location>
        <begin position="56"/>
        <end position="77"/>
    </location>
</feature>
<accession>A0A1F5ECF5</accession>